<dbReference type="Proteomes" id="UP000053201">
    <property type="component" value="Unassembled WGS sequence"/>
</dbReference>
<feature type="region of interest" description="Disordered" evidence="5">
    <location>
        <begin position="131"/>
        <end position="224"/>
    </location>
</feature>
<dbReference type="GeneID" id="27687025"/>
<protein>
    <recommendedName>
        <fullName evidence="6">Plus3 domain-containing protein</fullName>
    </recommendedName>
</protein>
<feature type="compositionally biased region" description="Basic and acidic residues" evidence="5">
    <location>
        <begin position="210"/>
        <end position="224"/>
    </location>
</feature>
<keyword evidence="4" id="KW-0539">Nucleus</keyword>
<dbReference type="VEuPathDB" id="FungiDB:SPPG_03514"/>
<evidence type="ECO:0000313" key="8">
    <source>
        <dbReference type="Proteomes" id="UP000053201"/>
    </source>
</evidence>
<keyword evidence="3" id="KW-0804">Transcription</keyword>
<evidence type="ECO:0000256" key="2">
    <source>
        <dbReference type="ARBA" id="ARBA00023015"/>
    </source>
</evidence>
<dbReference type="Gene3D" id="3.90.70.200">
    <property type="entry name" value="Plus-3 domain"/>
    <property type="match status" value="1"/>
</dbReference>
<accession>A0A0L0HJT0</accession>
<dbReference type="PROSITE" id="PS51360">
    <property type="entry name" value="PLUS3"/>
    <property type="match status" value="1"/>
</dbReference>
<name>A0A0L0HJT0_SPIPD</name>
<feature type="region of interest" description="Disordered" evidence="5">
    <location>
        <begin position="432"/>
        <end position="454"/>
    </location>
</feature>
<dbReference type="PANTHER" id="PTHR13115">
    <property type="entry name" value="RNA POLYMERASE-ASSOCIATED PROTEIN RTF1 HOMOLOG"/>
    <property type="match status" value="1"/>
</dbReference>
<dbReference type="InterPro" id="IPR036128">
    <property type="entry name" value="Plus3-like_sf"/>
</dbReference>
<dbReference type="STRING" id="645134.A0A0L0HJT0"/>
<evidence type="ECO:0000256" key="1">
    <source>
        <dbReference type="ARBA" id="ARBA00004123"/>
    </source>
</evidence>
<organism evidence="7 8">
    <name type="scientific">Spizellomyces punctatus (strain DAOM BR117)</name>
    <dbReference type="NCBI Taxonomy" id="645134"/>
    <lineage>
        <taxon>Eukaryota</taxon>
        <taxon>Fungi</taxon>
        <taxon>Fungi incertae sedis</taxon>
        <taxon>Chytridiomycota</taxon>
        <taxon>Chytridiomycota incertae sedis</taxon>
        <taxon>Chytridiomycetes</taxon>
        <taxon>Spizellomycetales</taxon>
        <taxon>Spizellomycetaceae</taxon>
        <taxon>Spizellomyces</taxon>
    </lineage>
</organism>
<dbReference type="AlphaFoldDB" id="A0A0L0HJT0"/>
<feature type="domain" description="Plus3" evidence="6">
    <location>
        <begin position="233"/>
        <end position="367"/>
    </location>
</feature>
<dbReference type="RefSeq" id="XP_016609760.1">
    <property type="nucleotide sequence ID" value="XM_016751777.1"/>
</dbReference>
<feature type="compositionally biased region" description="Basic and acidic residues" evidence="5">
    <location>
        <begin position="96"/>
        <end position="110"/>
    </location>
</feature>
<evidence type="ECO:0000256" key="4">
    <source>
        <dbReference type="ARBA" id="ARBA00023242"/>
    </source>
</evidence>
<feature type="compositionally biased region" description="Basic and acidic residues" evidence="5">
    <location>
        <begin position="173"/>
        <end position="199"/>
    </location>
</feature>
<evidence type="ECO:0000256" key="3">
    <source>
        <dbReference type="ARBA" id="ARBA00023163"/>
    </source>
</evidence>
<dbReference type="InParanoid" id="A0A0L0HJT0"/>
<dbReference type="GO" id="GO:1990269">
    <property type="term" value="F:RNA polymerase II C-terminal domain phosphoserine binding"/>
    <property type="evidence" value="ECO:0007669"/>
    <property type="project" value="TreeGrafter"/>
</dbReference>
<feature type="compositionally biased region" description="Basic and acidic residues" evidence="5">
    <location>
        <begin position="40"/>
        <end position="50"/>
    </location>
</feature>
<dbReference type="OrthoDB" id="166375at2759"/>
<dbReference type="FunCoup" id="A0A0L0HJT0">
    <property type="interactions" value="699"/>
</dbReference>
<evidence type="ECO:0000256" key="5">
    <source>
        <dbReference type="SAM" id="MobiDB-lite"/>
    </source>
</evidence>
<dbReference type="GO" id="GO:0016593">
    <property type="term" value="C:Cdc73/Paf1 complex"/>
    <property type="evidence" value="ECO:0007669"/>
    <property type="project" value="TreeGrafter"/>
</dbReference>
<dbReference type="InterPro" id="IPR004343">
    <property type="entry name" value="Plus-3_dom"/>
</dbReference>
<gene>
    <name evidence="7" type="ORF">SPPG_03514</name>
</gene>
<feature type="compositionally biased region" description="Acidic residues" evidence="5">
    <location>
        <begin position="61"/>
        <end position="81"/>
    </location>
</feature>
<dbReference type="GO" id="GO:0003677">
    <property type="term" value="F:DNA binding"/>
    <property type="evidence" value="ECO:0007669"/>
    <property type="project" value="InterPro"/>
</dbReference>
<dbReference type="OMA" id="ISGCYAR"/>
<comment type="subcellular location">
    <subcellularLocation>
        <location evidence="1">Nucleus</location>
    </subcellularLocation>
</comment>
<keyword evidence="2" id="KW-0805">Transcription regulation</keyword>
<proteinExistence type="predicted"/>
<dbReference type="EMBL" id="KQ257454">
    <property type="protein sequence ID" value="KND01721.1"/>
    <property type="molecule type" value="Genomic_DNA"/>
</dbReference>
<feature type="compositionally biased region" description="Basic and acidic residues" evidence="5">
    <location>
        <begin position="434"/>
        <end position="451"/>
    </location>
</feature>
<dbReference type="SMART" id="SM00719">
    <property type="entry name" value="Plus3"/>
    <property type="match status" value="1"/>
</dbReference>
<evidence type="ECO:0000259" key="6">
    <source>
        <dbReference type="PROSITE" id="PS51360"/>
    </source>
</evidence>
<evidence type="ECO:0000313" key="7">
    <source>
        <dbReference type="EMBL" id="KND01721.1"/>
    </source>
</evidence>
<feature type="region of interest" description="Disordered" evidence="5">
    <location>
        <begin position="32"/>
        <end position="110"/>
    </location>
</feature>
<dbReference type="eggNOG" id="KOG2402">
    <property type="taxonomic scope" value="Eukaryota"/>
</dbReference>
<reference evidence="7 8" key="1">
    <citation type="submission" date="2009-08" db="EMBL/GenBank/DDBJ databases">
        <title>The Genome Sequence of Spizellomyces punctatus strain DAOM BR117.</title>
        <authorList>
            <consortium name="The Broad Institute Genome Sequencing Platform"/>
            <person name="Russ C."/>
            <person name="Cuomo C."/>
            <person name="Shea T."/>
            <person name="Young S.K."/>
            <person name="Zeng Q."/>
            <person name="Koehrsen M."/>
            <person name="Haas B."/>
            <person name="Borodovsky M."/>
            <person name="Guigo R."/>
            <person name="Alvarado L."/>
            <person name="Berlin A."/>
            <person name="Bochicchio J."/>
            <person name="Borenstein D."/>
            <person name="Chapman S."/>
            <person name="Chen Z."/>
            <person name="Engels R."/>
            <person name="Freedman E."/>
            <person name="Gellesch M."/>
            <person name="Goldberg J."/>
            <person name="Griggs A."/>
            <person name="Gujja S."/>
            <person name="Heiman D."/>
            <person name="Hepburn T."/>
            <person name="Howarth C."/>
            <person name="Jen D."/>
            <person name="Larson L."/>
            <person name="Lewis B."/>
            <person name="Mehta T."/>
            <person name="Park D."/>
            <person name="Pearson M."/>
            <person name="Roberts A."/>
            <person name="Saif S."/>
            <person name="Shenoy N."/>
            <person name="Sisk P."/>
            <person name="Stolte C."/>
            <person name="Sykes S."/>
            <person name="Thomson T."/>
            <person name="Walk T."/>
            <person name="White J."/>
            <person name="Yandava C."/>
            <person name="Burger G."/>
            <person name="Gray M.W."/>
            <person name="Holland P.W.H."/>
            <person name="King N."/>
            <person name="Lang F.B.F."/>
            <person name="Roger A.J."/>
            <person name="Ruiz-Trillo I."/>
            <person name="Lander E."/>
            <person name="Nusbaum C."/>
        </authorList>
    </citation>
    <scope>NUCLEOTIDE SEQUENCE [LARGE SCALE GENOMIC DNA]</scope>
    <source>
        <strain evidence="7 8">DAOM BR117</strain>
    </source>
</reference>
<feature type="compositionally biased region" description="Basic and acidic residues" evidence="5">
    <location>
        <begin position="146"/>
        <end position="166"/>
    </location>
</feature>
<keyword evidence="8" id="KW-1185">Reference proteome</keyword>
<sequence length="500" mass="57607">MVDSKRDPSVGWSTCLRRLDTVMDEALLAIINAGQAQEKPLSRRTSESQRRSRRGGRRDSDSEEGQSGSEDDDLLSEDEEWAEVKTWDPETLMGDDADRQRLTQMSELDREAILAERKSKFERMRERLEVKRMLKRRMSGQTKSKRQQDDDGPRPSKRQTTEKAKWGDSMASLRREREKKRAGVKDEGEGRKERRRERSLSFSGSDAEEGEVKGSLDEDERATQEVDKRVRTLPTFNEVVSIQVTRSELVDWAFAPFFEKTVQGCFVRYGLGQDPKDSTRNVYRVCLIDEIRQASKTYPVDGKPVQKVALMSHAKARRENSFHKVSNGRITEAEYQRWADTMKYENAADIPIGHIQRKRDDLQRAREYVLSSEEVARIVEQKKALNKMPVNIASEITELRRRVEYAKSTANSDEEAKLQKRLEHLLSMLTSKANKPETPSRVRNGVDEKPSRSTPEVKIPLVRVNSSARLKECSVSMITNEWDAQFAFDPILDEIDIDEF</sequence>
<dbReference type="PANTHER" id="PTHR13115:SF8">
    <property type="entry name" value="RNA POLYMERASE-ASSOCIATED PROTEIN RTF1 HOMOLOG"/>
    <property type="match status" value="1"/>
</dbReference>
<dbReference type="SUPFAM" id="SSF159042">
    <property type="entry name" value="Plus3-like"/>
    <property type="match status" value="1"/>
</dbReference>
<dbReference type="Pfam" id="PF03126">
    <property type="entry name" value="Plus-3"/>
    <property type="match status" value="1"/>
</dbReference>